<dbReference type="RefSeq" id="WP_307472257.1">
    <property type="nucleotide sequence ID" value="NZ_JAUSUB010000003.1"/>
</dbReference>
<name>A0ABU0ACN8_9BACI</name>
<accession>A0ABU0ACN8</accession>
<dbReference type="EMBL" id="JAUSUB010000003">
    <property type="protein sequence ID" value="MDQ0269020.1"/>
    <property type="molecule type" value="Genomic_DNA"/>
</dbReference>
<reference evidence="1 2" key="1">
    <citation type="submission" date="2023-07" db="EMBL/GenBank/DDBJ databases">
        <title>Genomic Encyclopedia of Type Strains, Phase IV (KMG-IV): sequencing the most valuable type-strain genomes for metagenomic binning, comparative biology and taxonomic classification.</title>
        <authorList>
            <person name="Goeker M."/>
        </authorList>
    </citation>
    <scope>NUCLEOTIDE SEQUENCE [LARGE SCALE GENOMIC DNA]</scope>
    <source>
        <strain evidence="1 2">DSM 23494</strain>
    </source>
</reference>
<proteinExistence type="predicted"/>
<evidence type="ECO:0000313" key="1">
    <source>
        <dbReference type="EMBL" id="MDQ0269020.1"/>
    </source>
</evidence>
<protein>
    <submittedName>
        <fullName evidence="1">Uncharacterized protein</fullName>
    </submittedName>
</protein>
<sequence length="81" mass="9691">MLNEEIYGKIYKNVKYMGFSKVFKIIENDTVKPYLISYTPNKENYYELIKKCRKDGLKQVIINYEIMNELMFKTISSDGFI</sequence>
<gene>
    <name evidence="1" type="ORF">J2S17_000890</name>
</gene>
<comment type="caution">
    <text evidence="1">The sequence shown here is derived from an EMBL/GenBank/DDBJ whole genome shotgun (WGS) entry which is preliminary data.</text>
</comment>
<organism evidence="1 2">
    <name type="scientific">Cytobacillus purgationiresistens</name>
    <dbReference type="NCBI Taxonomy" id="863449"/>
    <lineage>
        <taxon>Bacteria</taxon>
        <taxon>Bacillati</taxon>
        <taxon>Bacillota</taxon>
        <taxon>Bacilli</taxon>
        <taxon>Bacillales</taxon>
        <taxon>Bacillaceae</taxon>
        <taxon>Cytobacillus</taxon>
    </lineage>
</organism>
<dbReference type="Proteomes" id="UP001238088">
    <property type="component" value="Unassembled WGS sequence"/>
</dbReference>
<keyword evidence="2" id="KW-1185">Reference proteome</keyword>
<evidence type="ECO:0000313" key="2">
    <source>
        <dbReference type="Proteomes" id="UP001238088"/>
    </source>
</evidence>